<keyword evidence="7 10" id="KW-0472">Membrane</keyword>
<sequence>MLIIHVFLTSAILAIIGYQIILVDSLIDKLRYFLHMMGWVMMLFLTCFYGQFILNESTTIADAAYQSEWYNGPLRLRKIIYLIILRSQKPLLLKVASIGVISLETFLWVMKTAYSYFALLLTISK</sequence>
<dbReference type="PANTHER" id="PTHR21137:SF35">
    <property type="entry name" value="ODORANT RECEPTOR 19A-RELATED"/>
    <property type="match status" value="1"/>
</dbReference>
<feature type="transmembrane region" description="Helical" evidence="10">
    <location>
        <begin position="33"/>
        <end position="54"/>
    </location>
</feature>
<evidence type="ECO:0000256" key="4">
    <source>
        <dbReference type="ARBA" id="ARBA00022692"/>
    </source>
</evidence>
<feature type="transmembrane region" description="Helical" evidence="10">
    <location>
        <begin position="7"/>
        <end position="27"/>
    </location>
</feature>
<dbReference type="EMBL" id="MT598250">
    <property type="protein sequence ID" value="QNH68059.1"/>
    <property type="molecule type" value="mRNA"/>
</dbReference>
<dbReference type="InterPro" id="IPR004117">
    <property type="entry name" value="7tm6_olfct_rcpt"/>
</dbReference>
<evidence type="ECO:0000256" key="9">
    <source>
        <dbReference type="ARBA" id="ARBA00023224"/>
    </source>
</evidence>
<keyword evidence="9" id="KW-0807">Transducer</keyword>
<dbReference type="GO" id="GO:0005886">
    <property type="term" value="C:plasma membrane"/>
    <property type="evidence" value="ECO:0007669"/>
    <property type="project" value="UniProtKB-SubCell"/>
</dbReference>
<dbReference type="GO" id="GO:0004984">
    <property type="term" value="F:olfactory receptor activity"/>
    <property type="evidence" value="ECO:0007669"/>
    <property type="project" value="InterPro"/>
</dbReference>
<evidence type="ECO:0000256" key="8">
    <source>
        <dbReference type="ARBA" id="ARBA00023170"/>
    </source>
</evidence>
<evidence type="ECO:0000256" key="2">
    <source>
        <dbReference type="ARBA" id="ARBA00022475"/>
    </source>
</evidence>
<evidence type="ECO:0000256" key="7">
    <source>
        <dbReference type="ARBA" id="ARBA00023136"/>
    </source>
</evidence>
<feature type="transmembrane region" description="Helical" evidence="10">
    <location>
        <begin position="91"/>
        <end position="110"/>
    </location>
</feature>
<keyword evidence="4 10" id="KW-0812">Transmembrane</keyword>
<reference evidence="11" key="1">
    <citation type="journal article" date="2020" name="Front. Physiol.">
        <title>Identification and Expression Profile of Olfactory Receptor Genes Based on Apriona germari (Hope) Antennal Transcriptome.</title>
        <authorList>
            <person name="Qian J.L."/>
            <person name="Mang D.Z."/>
            <person name="Lv G.C."/>
            <person name="Ye J."/>
            <person name="Li Z.Q."/>
            <person name="Chu B."/>
            <person name="Sun L."/>
            <person name="Liu Y.J."/>
            <person name="Zhang L.W."/>
        </authorList>
    </citation>
    <scope>NUCLEOTIDE SEQUENCE</scope>
    <source>
        <tissue evidence="11">Antenna</tissue>
    </source>
</reference>
<dbReference type="PANTHER" id="PTHR21137">
    <property type="entry name" value="ODORANT RECEPTOR"/>
    <property type="match status" value="1"/>
</dbReference>
<name>A0A7G7WND3_APRGE</name>
<evidence type="ECO:0000256" key="5">
    <source>
        <dbReference type="ARBA" id="ARBA00022725"/>
    </source>
</evidence>
<dbReference type="Pfam" id="PF02949">
    <property type="entry name" value="7tm_6"/>
    <property type="match status" value="1"/>
</dbReference>
<keyword evidence="3" id="KW-0716">Sensory transduction</keyword>
<keyword evidence="8 11" id="KW-0675">Receptor</keyword>
<keyword evidence="2" id="KW-1003">Cell membrane</keyword>
<evidence type="ECO:0000256" key="3">
    <source>
        <dbReference type="ARBA" id="ARBA00022606"/>
    </source>
</evidence>
<proteinExistence type="evidence at transcript level"/>
<accession>A0A7G7WND3</accession>
<keyword evidence="6 10" id="KW-1133">Transmembrane helix</keyword>
<organism evidence="11">
    <name type="scientific">Apriona germarii</name>
    <name type="common">Mulberry longhorn beetle</name>
    <name type="synonym">Lamia germarii</name>
    <dbReference type="NCBI Taxonomy" id="157307"/>
    <lineage>
        <taxon>Eukaryota</taxon>
        <taxon>Metazoa</taxon>
        <taxon>Ecdysozoa</taxon>
        <taxon>Arthropoda</taxon>
        <taxon>Hexapoda</taxon>
        <taxon>Insecta</taxon>
        <taxon>Pterygota</taxon>
        <taxon>Neoptera</taxon>
        <taxon>Endopterygota</taxon>
        <taxon>Coleoptera</taxon>
        <taxon>Polyphaga</taxon>
        <taxon>Cucujiformia</taxon>
        <taxon>Chrysomeloidea</taxon>
        <taxon>Cerambycidae</taxon>
        <taxon>Lamiinae</taxon>
        <taxon>Batocerini</taxon>
        <taxon>Apriona</taxon>
    </lineage>
</organism>
<protein>
    <submittedName>
        <fullName evidence="11">Odorant receptor 35</fullName>
    </submittedName>
</protein>
<evidence type="ECO:0000256" key="10">
    <source>
        <dbReference type="SAM" id="Phobius"/>
    </source>
</evidence>
<evidence type="ECO:0000256" key="6">
    <source>
        <dbReference type="ARBA" id="ARBA00022989"/>
    </source>
</evidence>
<keyword evidence="5" id="KW-0552">Olfaction</keyword>
<evidence type="ECO:0000256" key="1">
    <source>
        <dbReference type="ARBA" id="ARBA00004651"/>
    </source>
</evidence>
<dbReference type="GO" id="GO:0005549">
    <property type="term" value="F:odorant binding"/>
    <property type="evidence" value="ECO:0007669"/>
    <property type="project" value="InterPro"/>
</dbReference>
<comment type="subcellular location">
    <subcellularLocation>
        <location evidence="1">Cell membrane</location>
        <topology evidence="1">Multi-pass membrane protein</topology>
    </subcellularLocation>
</comment>
<dbReference type="GO" id="GO:0007165">
    <property type="term" value="P:signal transduction"/>
    <property type="evidence" value="ECO:0007669"/>
    <property type="project" value="UniProtKB-KW"/>
</dbReference>
<dbReference type="AlphaFoldDB" id="A0A7G7WND3"/>
<reference evidence="11" key="2">
    <citation type="submission" date="2020-06" db="EMBL/GenBank/DDBJ databases">
        <authorList>
            <person name="Qian J."/>
        </authorList>
    </citation>
    <scope>NUCLEOTIDE SEQUENCE</scope>
    <source>
        <tissue evidence="11">Antenna</tissue>
    </source>
</reference>
<evidence type="ECO:0000313" key="11">
    <source>
        <dbReference type="EMBL" id="QNH68059.1"/>
    </source>
</evidence>